<dbReference type="SUPFAM" id="SSF57850">
    <property type="entry name" value="RING/U-box"/>
    <property type="match status" value="1"/>
</dbReference>
<evidence type="ECO:0000256" key="3">
    <source>
        <dbReference type="ARBA" id="ARBA00022771"/>
    </source>
</evidence>
<keyword evidence="2" id="KW-0479">Metal-binding</keyword>
<dbReference type="InterPro" id="IPR018121">
    <property type="entry name" value="7-in-absentia-prot_TRAF-dom"/>
</dbReference>
<comment type="similarity">
    <text evidence="1">Belongs to the SINA (Seven in absentia) family.</text>
</comment>
<dbReference type="Proteomes" id="UP000245207">
    <property type="component" value="Unassembled WGS sequence"/>
</dbReference>
<accession>A0A2U1L589</accession>
<evidence type="ECO:0000259" key="6">
    <source>
        <dbReference type="PROSITE" id="PS50089"/>
    </source>
</evidence>
<evidence type="ECO:0000256" key="1">
    <source>
        <dbReference type="ARBA" id="ARBA00009119"/>
    </source>
</evidence>
<dbReference type="Gene3D" id="2.60.210.10">
    <property type="entry name" value="Apoptosis, Tumor Necrosis Factor Receptor Associated Protein 2, Chain A"/>
    <property type="match status" value="1"/>
</dbReference>
<evidence type="ECO:0000313" key="7">
    <source>
        <dbReference type="EMBL" id="PWA44166.1"/>
    </source>
</evidence>
<evidence type="ECO:0000256" key="5">
    <source>
        <dbReference type="PROSITE-ProRule" id="PRU00175"/>
    </source>
</evidence>
<dbReference type="Pfam" id="PF03145">
    <property type="entry name" value="Sina_TRAF"/>
    <property type="match status" value="1"/>
</dbReference>
<organism evidence="7 8">
    <name type="scientific">Artemisia annua</name>
    <name type="common">Sweet wormwood</name>
    <dbReference type="NCBI Taxonomy" id="35608"/>
    <lineage>
        <taxon>Eukaryota</taxon>
        <taxon>Viridiplantae</taxon>
        <taxon>Streptophyta</taxon>
        <taxon>Embryophyta</taxon>
        <taxon>Tracheophyta</taxon>
        <taxon>Spermatophyta</taxon>
        <taxon>Magnoliopsida</taxon>
        <taxon>eudicotyledons</taxon>
        <taxon>Gunneridae</taxon>
        <taxon>Pentapetalae</taxon>
        <taxon>asterids</taxon>
        <taxon>campanulids</taxon>
        <taxon>Asterales</taxon>
        <taxon>Asteraceae</taxon>
        <taxon>Asteroideae</taxon>
        <taxon>Anthemideae</taxon>
        <taxon>Artemisiinae</taxon>
        <taxon>Artemisia</taxon>
    </lineage>
</organism>
<name>A0A2U1L589_ARTAN</name>
<dbReference type="InterPro" id="IPR001841">
    <property type="entry name" value="Znf_RING"/>
</dbReference>
<dbReference type="InterPro" id="IPR049548">
    <property type="entry name" value="Sina-like_RING"/>
</dbReference>
<evidence type="ECO:0000256" key="2">
    <source>
        <dbReference type="ARBA" id="ARBA00022723"/>
    </source>
</evidence>
<reference evidence="7 8" key="1">
    <citation type="journal article" date="2018" name="Mol. Plant">
        <title>The genome of Artemisia annua provides insight into the evolution of Asteraceae family and artemisinin biosynthesis.</title>
        <authorList>
            <person name="Shen Q."/>
            <person name="Zhang L."/>
            <person name="Liao Z."/>
            <person name="Wang S."/>
            <person name="Yan T."/>
            <person name="Shi P."/>
            <person name="Liu M."/>
            <person name="Fu X."/>
            <person name="Pan Q."/>
            <person name="Wang Y."/>
            <person name="Lv Z."/>
            <person name="Lu X."/>
            <person name="Zhang F."/>
            <person name="Jiang W."/>
            <person name="Ma Y."/>
            <person name="Chen M."/>
            <person name="Hao X."/>
            <person name="Li L."/>
            <person name="Tang Y."/>
            <person name="Lv G."/>
            <person name="Zhou Y."/>
            <person name="Sun X."/>
            <person name="Brodelius P.E."/>
            <person name="Rose J.K.C."/>
            <person name="Tang K."/>
        </authorList>
    </citation>
    <scope>NUCLEOTIDE SEQUENCE [LARGE SCALE GENOMIC DNA]</scope>
    <source>
        <strain evidence="8">cv. Huhao1</strain>
        <tissue evidence="7">Leaf</tissue>
    </source>
</reference>
<dbReference type="GO" id="GO:0008270">
    <property type="term" value="F:zinc ion binding"/>
    <property type="evidence" value="ECO:0007669"/>
    <property type="project" value="UniProtKB-KW"/>
</dbReference>
<dbReference type="OrthoDB" id="4788989at2759"/>
<comment type="caution">
    <text evidence="7">The sequence shown here is derived from an EMBL/GenBank/DDBJ whole genome shotgun (WGS) entry which is preliminary data.</text>
</comment>
<dbReference type="STRING" id="35608.A0A2U1L589"/>
<dbReference type="PANTHER" id="PTHR10315">
    <property type="entry name" value="E3 UBIQUITIN PROTEIN LIGASE SIAH"/>
    <property type="match status" value="1"/>
</dbReference>
<dbReference type="Gene3D" id="3.30.40.10">
    <property type="entry name" value="Zinc/RING finger domain, C3HC4 (zinc finger)"/>
    <property type="match status" value="1"/>
</dbReference>
<proteinExistence type="inferred from homology"/>
<dbReference type="SUPFAM" id="SSF49599">
    <property type="entry name" value="TRAF domain-like"/>
    <property type="match status" value="1"/>
</dbReference>
<dbReference type="PANTHER" id="PTHR10315:SF117">
    <property type="entry name" value="RING-TYPE E3 UBIQUITIN TRANSFERASE"/>
    <property type="match status" value="1"/>
</dbReference>
<dbReference type="GO" id="GO:0006511">
    <property type="term" value="P:ubiquitin-dependent protein catabolic process"/>
    <property type="evidence" value="ECO:0007669"/>
    <property type="project" value="InterPro"/>
</dbReference>
<dbReference type="GO" id="GO:0061630">
    <property type="term" value="F:ubiquitin protein ligase activity"/>
    <property type="evidence" value="ECO:0007669"/>
    <property type="project" value="TreeGrafter"/>
</dbReference>
<dbReference type="AlphaFoldDB" id="A0A2U1L589"/>
<protein>
    <recommendedName>
        <fullName evidence="6">RING-type domain-containing protein</fullName>
    </recommendedName>
</protein>
<keyword evidence="3 5" id="KW-0863">Zinc-finger</keyword>
<dbReference type="PROSITE" id="PS50089">
    <property type="entry name" value="ZF_RING_2"/>
    <property type="match status" value="1"/>
</dbReference>
<dbReference type="Pfam" id="PF21362">
    <property type="entry name" value="Sina_RING"/>
    <property type="match status" value="1"/>
</dbReference>
<dbReference type="CDD" id="cd16571">
    <property type="entry name" value="RING-HC_SIAHs"/>
    <property type="match status" value="1"/>
</dbReference>
<dbReference type="InterPro" id="IPR008974">
    <property type="entry name" value="TRAF-like"/>
</dbReference>
<dbReference type="InterPro" id="IPR052088">
    <property type="entry name" value="E3_ubiquitin-ligase_SINA"/>
</dbReference>
<feature type="domain" description="RING-type" evidence="6">
    <location>
        <begin position="44"/>
        <end position="80"/>
    </location>
</feature>
<dbReference type="EMBL" id="PKPP01011425">
    <property type="protein sequence ID" value="PWA44166.1"/>
    <property type="molecule type" value="Genomic_DNA"/>
</dbReference>
<dbReference type="GO" id="GO:0005737">
    <property type="term" value="C:cytoplasm"/>
    <property type="evidence" value="ECO:0007669"/>
    <property type="project" value="InterPro"/>
</dbReference>
<sequence length="255" mass="29347">MDWLEQFYDDGLMNKTTEPNTRASKWELEKEKLVLNNVSELLECPVCLTIMSAPIYQCPNGHTLCSMCKFRVKNCCPICRTDMGSIRCLALEKVAKPLEVPYECPLEDRGCKVTGNIPKLITHIKNHALAIMHDGSRIAIDFARPVSLNTWSWKLRVYKCYGCYFCLYIKRFTSSNATGDVAYIRFMGEENEAKKFSYSLEIGGDGQKLTYQGVPRSIRVRNENFLEEGMFVSPSFWEENEQEFRLKLKGQISQN</sequence>
<dbReference type="InterPro" id="IPR013083">
    <property type="entry name" value="Znf_RING/FYVE/PHD"/>
</dbReference>
<evidence type="ECO:0000313" key="8">
    <source>
        <dbReference type="Proteomes" id="UP000245207"/>
    </source>
</evidence>
<keyword evidence="4" id="KW-0862">Zinc</keyword>
<gene>
    <name evidence="7" type="ORF">CTI12_AA531140</name>
</gene>
<evidence type="ECO:0000256" key="4">
    <source>
        <dbReference type="ARBA" id="ARBA00022833"/>
    </source>
</evidence>
<keyword evidence="8" id="KW-1185">Reference proteome</keyword>